<organism evidence="1 2">
    <name type="scientific">Lachancea dasiensis</name>
    <dbReference type="NCBI Taxonomy" id="1072105"/>
    <lineage>
        <taxon>Eukaryota</taxon>
        <taxon>Fungi</taxon>
        <taxon>Dikarya</taxon>
        <taxon>Ascomycota</taxon>
        <taxon>Saccharomycotina</taxon>
        <taxon>Saccharomycetes</taxon>
        <taxon>Saccharomycetales</taxon>
        <taxon>Saccharomycetaceae</taxon>
        <taxon>Lachancea</taxon>
    </lineage>
</organism>
<proteinExistence type="predicted"/>
<reference evidence="1 2" key="1">
    <citation type="submission" date="2016-03" db="EMBL/GenBank/DDBJ databases">
        <authorList>
            <person name="Devillers H."/>
        </authorList>
    </citation>
    <scope>NUCLEOTIDE SEQUENCE [LARGE SCALE GENOMIC DNA]</scope>
    <source>
        <strain evidence="1">CBS 10888</strain>
    </source>
</reference>
<keyword evidence="2" id="KW-1185">Reference proteome</keyword>
<protein>
    <submittedName>
        <fullName evidence="1">LADA_0D06458g1_1</fullName>
    </submittedName>
</protein>
<accession>A0A1G4J609</accession>
<name>A0A1G4J609_9SACH</name>
<evidence type="ECO:0000313" key="2">
    <source>
        <dbReference type="Proteomes" id="UP000190274"/>
    </source>
</evidence>
<sequence length="32" mass="3531">MHFARGFSICQGTYKSACSPVTPVHHLVKIKS</sequence>
<dbReference type="Proteomes" id="UP000190274">
    <property type="component" value="Chromosome D"/>
</dbReference>
<dbReference type="AlphaFoldDB" id="A0A1G4J609"/>
<dbReference type="EMBL" id="LT598454">
    <property type="protein sequence ID" value="SCU85247.1"/>
    <property type="molecule type" value="Genomic_DNA"/>
</dbReference>
<gene>
    <name evidence="1" type="ORF">LADA_0D06458G</name>
</gene>
<evidence type="ECO:0000313" key="1">
    <source>
        <dbReference type="EMBL" id="SCU85247.1"/>
    </source>
</evidence>